<keyword evidence="8" id="KW-0067">ATP-binding</keyword>
<evidence type="ECO:0000256" key="3">
    <source>
        <dbReference type="ARBA" id="ARBA00022527"/>
    </source>
</evidence>
<dbReference type="SMART" id="SM00054">
    <property type="entry name" value="EFh"/>
    <property type="match status" value="4"/>
</dbReference>
<feature type="domain" description="EF-hand" evidence="11">
    <location>
        <begin position="471"/>
        <end position="506"/>
    </location>
</feature>
<evidence type="ECO:0000259" key="11">
    <source>
        <dbReference type="PROSITE" id="PS50222"/>
    </source>
</evidence>
<dbReference type="PANTHER" id="PTHR24349">
    <property type="entry name" value="SERINE/THREONINE-PROTEIN KINASE"/>
    <property type="match status" value="1"/>
</dbReference>
<evidence type="ECO:0000256" key="8">
    <source>
        <dbReference type="ARBA" id="ARBA00022840"/>
    </source>
</evidence>
<proteinExistence type="inferred from homology"/>
<dbReference type="GO" id="GO:0005524">
    <property type="term" value="F:ATP binding"/>
    <property type="evidence" value="ECO:0007669"/>
    <property type="project" value="UniProtKB-KW"/>
</dbReference>
<name>A0A7S1EVS0_NOCSC</name>
<feature type="domain" description="EF-hand" evidence="11">
    <location>
        <begin position="356"/>
        <end position="391"/>
    </location>
</feature>
<dbReference type="SUPFAM" id="SSF56112">
    <property type="entry name" value="Protein kinase-like (PK-like)"/>
    <property type="match status" value="1"/>
</dbReference>
<evidence type="ECO:0000256" key="2">
    <source>
        <dbReference type="ARBA" id="ARBA00011245"/>
    </source>
</evidence>
<evidence type="ECO:0008006" key="13">
    <source>
        <dbReference type="Google" id="ProtNLM"/>
    </source>
</evidence>
<dbReference type="AlphaFoldDB" id="A0A7S1EVS0"/>
<dbReference type="FunFam" id="1.10.510.10:FF:000571">
    <property type="entry name" value="Maternal embryonic leucine zipper kinase"/>
    <property type="match status" value="1"/>
</dbReference>
<comment type="similarity">
    <text evidence="9">Belongs to the protein kinase superfamily. Ser/Thr protein kinase family. CDPK subfamily.</text>
</comment>
<reference evidence="12" key="1">
    <citation type="submission" date="2021-01" db="EMBL/GenBank/DDBJ databases">
        <authorList>
            <person name="Corre E."/>
            <person name="Pelletier E."/>
            <person name="Niang G."/>
            <person name="Scheremetjew M."/>
            <person name="Finn R."/>
            <person name="Kale V."/>
            <person name="Holt S."/>
            <person name="Cochrane G."/>
            <person name="Meng A."/>
            <person name="Brown T."/>
            <person name="Cohen L."/>
        </authorList>
    </citation>
    <scope>NUCLEOTIDE SEQUENCE</scope>
</reference>
<dbReference type="InterPro" id="IPR000719">
    <property type="entry name" value="Prot_kinase_dom"/>
</dbReference>
<dbReference type="CDD" id="cd00051">
    <property type="entry name" value="EFh"/>
    <property type="match status" value="1"/>
</dbReference>
<comment type="cofactor">
    <cofactor evidence="1">
        <name>Mg(2+)</name>
        <dbReference type="ChEBI" id="CHEBI:18420"/>
    </cofactor>
</comment>
<organism evidence="12">
    <name type="scientific">Noctiluca scintillans</name>
    <name type="common">Sea sparkle</name>
    <name type="synonym">Red tide dinoflagellate</name>
    <dbReference type="NCBI Taxonomy" id="2966"/>
    <lineage>
        <taxon>Eukaryota</taxon>
        <taxon>Sar</taxon>
        <taxon>Alveolata</taxon>
        <taxon>Dinophyceae</taxon>
        <taxon>Noctilucales</taxon>
        <taxon>Noctilucaceae</taxon>
        <taxon>Noctiluca</taxon>
    </lineage>
</organism>
<dbReference type="Pfam" id="PF13202">
    <property type="entry name" value="EF-hand_5"/>
    <property type="match status" value="1"/>
</dbReference>
<evidence type="ECO:0000256" key="7">
    <source>
        <dbReference type="ARBA" id="ARBA00022837"/>
    </source>
</evidence>
<comment type="subunit">
    <text evidence="2">Monomer.</text>
</comment>
<keyword evidence="6" id="KW-0418">Kinase</keyword>
<dbReference type="InterPro" id="IPR008271">
    <property type="entry name" value="Ser/Thr_kinase_AS"/>
</dbReference>
<evidence type="ECO:0000313" key="12">
    <source>
        <dbReference type="EMBL" id="CAD8826563.1"/>
    </source>
</evidence>
<dbReference type="CDD" id="cd05117">
    <property type="entry name" value="STKc_CAMK"/>
    <property type="match status" value="1"/>
</dbReference>
<dbReference type="InterPro" id="IPR002048">
    <property type="entry name" value="EF_hand_dom"/>
</dbReference>
<gene>
    <name evidence="12" type="ORF">NSCI0253_LOCUS909</name>
</gene>
<dbReference type="Gene3D" id="1.10.510.10">
    <property type="entry name" value="Transferase(Phosphotransferase) domain 1"/>
    <property type="match status" value="1"/>
</dbReference>
<dbReference type="GO" id="GO:0004674">
    <property type="term" value="F:protein serine/threonine kinase activity"/>
    <property type="evidence" value="ECO:0007669"/>
    <property type="project" value="UniProtKB-KW"/>
</dbReference>
<feature type="domain" description="EF-hand" evidence="11">
    <location>
        <begin position="394"/>
        <end position="429"/>
    </location>
</feature>
<feature type="domain" description="EF-hand" evidence="11">
    <location>
        <begin position="430"/>
        <end position="465"/>
    </location>
</feature>
<dbReference type="PROSITE" id="PS50011">
    <property type="entry name" value="PROTEIN_KINASE_DOM"/>
    <property type="match status" value="1"/>
</dbReference>
<dbReference type="InterPro" id="IPR011992">
    <property type="entry name" value="EF-hand-dom_pair"/>
</dbReference>
<dbReference type="SUPFAM" id="SSF47473">
    <property type="entry name" value="EF-hand"/>
    <property type="match status" value="1"/>
</dbReference>
<evidence type="ECO:0000256" key="1">
    <source>
        <dbReference type="ARBA" id="ARBA00001946"/>
    </source>
</evidence>
<dbReference type="Gene3D" id="3.30.200.20">
    <property type="entry name" value="Phosphorylase Kinase, domain 1"/>
    <property type="match status" value="1"/>
</dbReference>
<dbReference type="EMBL" id="HBFQ01001369">
    <property type="protein sequence ID" value="CAD8826563.1"/>
    <property type="molecule type" value="Transcribed_RNA"/>
</dbReference>
<dbReference type="PROSITE" id="PS50222">
    <property type="entry name" value="EF_HAND_2"/>
    <property type="match status" value="4"/>
</dbReference>
<evidence type="ECO:0000256" key="5">
    <source>
        <dbReference type="ARBA" id="ARBA00022741"/>
    </source>
</evidence>
<dbReference type="Gene3D" id="1.10.238.10">
    <property type="entry name" value="EF-hand"/>
    <property type="match status" value="2"/>
</dbReference>
<keyword evidence="5" id="KW-0547">Nucleotide-binding</keyword>
<sequence>MPLDEIPVLRKAASSRNSIHKARSTWQCLHPDASRSFDPKALLPTFKCHVTNRYDIDPTVLGEGADGTVRVASDRTSGQKVAIKEVEIRCDVTRELFLKEVGIMKDLTHPNICKLMETYEDGALLYLVMEFCEGGELFDRILDNGMTEVDSVNIIWQVANALRYAHSRSIAHRDIKPENVMFSCKDMADGHVQVIDWGMAAQFDQIQMMDMVGSTIYAAPEVLTAESLHQEYTCKVDLWSLGVVTYVMLSGRTPFWGRRADILRNMAQESYPLSGTPWDTVSSDAKDFIASLLKRAQDQRPNAMSVLQHPWMMKRTRAETDMDSMRRVLIRVSEFSTSSHLYILCMAVLARQVGHQNLRSVHKVFCELDTNKDGILEIDEFRRGFERVFGAGSVEMESVDQVFSCLDLDRNGTVDYTEFCAASISEHVKMQEGVLWSAFKSFDTQSDTRITKEAIQRVLQQADLNRRPEHVYGEMARKALRQHDEDHDGTLDFKEWSKMMRNCGRSSTKLSVYARLLKCCAGICVARGQR</sequence>
<evidence type="ECO:0000256" key="6">
    <source>
        <dbReference type="ARBA" id="ARBA00022777"/>
    </source>
</evidence>
<evidence type="ECO:0000256" key="4">
    <source>
        <dbReference type="ARBA" id="ARBA00022679"/>
    </source>
</evidence>
<feature type="domain" description="Protein kinase" evidence="10">
    <location>
        <begin position="55"/>
        <end position="312"/>
    </location>
</feature>
<protein>
    <recommendedName>
        <fullName evidence="13">Non-specific serine/threonine protein kinase</fullName>
    </recommendedName>
</protein>
<dbReference type="InterPro" id="IPR011009">
    <property type="entry name" value="Kinase-like_dom_sf"/>
</dbReference>
<dbReference type="GO" id="GO:0005509">
    <property type="term" value="F:calcium ion binding"/>
    <property type="evidence" value="ECO:0007669"/>
    <property type="project" value="InterPro"/>
</dbReference>
<evidence type="ECO:0000259" key="10">
    <source>
        <dbReference type="PROSITE" id="PS50011"/>
    </source>
</evidence>
<dbReference type="Pfam" id="PF13499">
    <property type="entry name" value="EF-hand_7"/>
    <property type="match status" value="1"/>
</dbReference>
<dbReference type="PROSITE" id="PS00108">
    <property type="entry name" value="PROTEIN_KINASE_ST"/>
    <property type="match status" value="1"/>
</dbReference>
<keyword evidence="4" id="KW-0808">Transferase</keyword>
<keyword evidence="3" id="KW-0723">Serine/threonine-protein kinase</keyword>
<accession>A0A7S1EVS0</accession>
<dbReference type="Pfam" id="PF00069">
    <property type="entry name" value="Pkinase"/>
    <property type="match status" value="1"/>
</dbReference>
<dbReference type="InterPro" id="IPR018247">
    <property type="entry name" value="EF_Hand_1_Ca_BS"/>
</dbReference>
<keyword evidence="7" id="KW-0106">Calcium</keyword>
<dbReference type="InterPro" id="IPR050205">
    <property type="entry name" value="CDPK_Ser/Thr_kinases"/>
</dbReference>
<dbReference type="SMART" id="SM00220">
    <property type="entry name" value="S_TKc"/>
    <property type="match status" value="1"/>
</dbReference>
<evidence type="ECO:0000256" key="9">
    <source>
        <dbReference type="ARBA" id="ARBA00024334"/>
    </source>
</evidence>
<dbReference type="PROSITE" id="PS00018">
    <property type="entry name" value="EF_HAND_1"/>
    <property type="match status" value="3"/>
</dbReference>